<evidence type="ECO:0000256" key="4">
    <source>
        <dbReference type="ARBA" id="ARBA00031870"/>
    </source>
</evidence>
<protein>
    <recommendedName>
        <fullName evidence="4">RNA pseudouridylate synthase</fullName>
    </recommendedName>
    <alternativeName>
        <fullName evidence="5">RNA-uridine isomerase</fullName>
    </alternativeName>
</protein>
<evidence type="ECO:0000313" key="7">
    <source>
        <dbReference type="EMBL" id="QKF65657.1"/>
    </source>
</evidence>
<dbReference type="EMBL" id="CP053840">
    <property type="protein sequence ID" value="QKF65657.1"/>
    <property type="molecule type" value="Genomic_DNA"/>
</dbReference>
<evidence type="ECO:0000256" key="5">
    <source>
        <dbReference type="ARBA" id="ARBA00033164"/>
    </source>
</evidence>
<name>A0AAE7B8B2_9BACT</name>
<evidence type="ECO:0000256" key="3">
    <source>
        <dbReference type="ARBA" id="ARBA00023235"/>
    </source>
</evidence>
<evidence type="ECO:0000259" key="6">
    <source>
        <dbReference type="Pfam" id="PF00849"/>
    </source>
</evidence>
<evidence type="ECO:0000313" key="8">
    <source>
        <dbReference type="Proteomes" id="UP000503482"/>
    </source>
</evidence>
<comment type="catalytic activity">
    <reaction evidence="1">
        <text>a uridine in RNA = a pseudouridine in RNA</text>
        <dbReference type="Rhea" id="RHEA:48348"/>
        <dbReference type="Rhea" id="RHEA-COMP:12068"/>
        <dbReference type="Rhea" id="RHEA-COMP:12069"/>
        <dbReference type="ChEBI" id="CHEBI:65314"/>
        <dbReference type="ChEBI" id="CHEBI:65315"/>
    </reaction>
</comment>
<accession>A0AAE7B8B2</accession>
<dbReference type="RefSeq" id="WP_128358232.1">
    <property type="nucleotide sequence ID" value="NZ_CP053840.1"/>
</dbReference>
<dbReference type="InterPro" id="IPR020103">
    <property type="entry name" value="PsdUridine_synth_cat_dom_sf"/>
</dbReference>
<dbReference type="AlphaFoldDB" id="A0AAE7B8B2"/>
<dbReference type="GO" id="GO:0140098">
    <property type="term" value="F:catalytic activity, acting on RNA"/>
    <property type="evidence" value="ECO:0007669"/>
    <property type="project" value="UniProtKB-ARBA"/>
</dbReference>
<dbReference type="Gene3D" id="3.30.2350.10">
    <property type="entry name" value="Pseudouridine synthase"/>
    <property type="match status" value="1"/>
</dbReference>
<organism evidence="7 8">
    <name type="scientific">Arcobacter venerupis</name>
    <dbReference type="NCBI Taxonomy" id="1054033"/>
    <lineage>
        <taxon>Bacteria</taxon>
        <taxon>Pseudomonadati</taxon>
        <taxon>Campylobacterota</taxon>
        <taxon>Epsilonproteobacteria</taxon>
        <taxon>Campylobacterales</taxon>
        <taxon>Arcobacteraceae</taxon>
        <taxon>Arcobacter</taxon>
    </lineage>
</organism>
<dbReference type="GO" id="GO:0000455">
    <property type="term" value="P:enzyme-directed rRNA pseudouridine synthesis"/>
    <property type="evidence" value="ECO:0007669"/>
    <property type="project" value="TreeGrafter"/>
</dbReference>
<feature type="domain" description="Pseudouridine synthase RsuA/RluA-like" evidence="6">
    <location>
        <begin position="80"/>
        <end position="226"/>
    </location>
</feature>
<dbReference type="SUPFAM" id="SSF55120">
    <property type="entry name" value="Pseudouridine synthase"/>
    <property type="match status" value="1"/>
</dbReference>
<dbReference type="CDD" id="cd02869">
    <property type="entry name" value="PseudoU_synth_RluA_like"/>
    <property type="match status" value="1"/>
</dbReference>
<dbReference type="PANTHER" id="PTHR21600:SF44">
    <property type="entry name" value="RIBOSOMAL LARGE SUBUNIT PSEUDOURIDINE SYNTHASE D"/>
    <property type="match status" value="1"/>
</dbReference>
<dbReference type="InterPro" id="IPR050188">
    <property type="entry name" value="RluA_PseudoU_synthase"/>
</dbReference>
<comment type="similarity">
    <text evidence="2">Belongs to the pseudouridine synthase RluA family.</text>
</comment>
<reference evidence="7 8" key="1">
    <citation type="submission" date="2020-05" db="EMBL/GenBank/DDBJ databases">
        <title>Complete genome sequencing of Campylobacter and Arcobacter type strains.</title>
        <authorList>
            <person name="Miller W.G."/>
            <person name="Yee E."/>
        </authorList>
    </citation>
    <scope>NUCLEOTIDE SEQUENCE [LARGE SCALE GENOMIC DNA]</scope>
    <source>
        <strain evidence="7 8">LMG 26156</strain>
    </source>
</reference>
<dbReference type="GO" id="GO:0003723">
    <property type="term" value="F:RNA binding"/>
    <property type="evidence" value="ECO:0007669"/>
    <property type="project" value="InterPro"/>
</dbReference>
<evidence type="ECO:0000256" key="1">
    <source>
        <dbReference type="ARBA" id="ARBA00000073"/>
    </source>
</evidence>
<keyword evidence="8" id="KW-1185">Reference proteome</keyword>
<proteinExistence type="inferred from homology"/>
<dbReference type="Proteomes" id="UP000503482">
    <property type="component" value="Chromosome"/>
</dbReference>
<evidence type="ECO:0000256" key="2">
    <source>
        <dbReference type="ARBA" id="ARBA00010876"/>
    </source>
</evidence>
<dbReference type="Pfam" id="PF00849">
    <property type="entry name" value="PseudoU_synth_2"/>
    <property type="match status" value="1"/>
</dbReference>
<dbReference type="GO" id="GO:0009982">
    <property type="term" value="F:pseudouridine synthase activity"/>
    <property type="evidence" value="ECO:0007669"/>
    <property type="project" value="InterPro"/>
</dbReference>
<sequence>MPFTLKKHKAIKGKKIQIFLIHELGLDPKIGQRLTSKGRIFDENMNTINTGETIPTDYIYIAVFEGVSKGLKPLLEFTDFAIFDKPTNLMVHPISKSTPYSLLDEIRFHFGEDANLIHRIDAETSGLIIVGKNKKSEIALKEMFQEKKYHKSYLAIAQGEIKEEIRIDKGLDREGLVIGVRMKVCDEGKESITIIKPLKYNKEKDLTLIEALPLTGRQHQIRVHLHSIGHTILGDPIYGVDDDSAENYLNKTLSLEDRFEVTKSSRLWLHANYLEFTYKDVTYKIFSKNKDLYNEFLN</sequence>
<dbReference type="PROSITE" id="PS01129">
    <property type="entry name" value="PSI_RLU"/>
    <property type="match status" value="1"/>
</dbReference>
<keyword evidence="3" id="KW-0413">Isomerase</keyword>
<dbReference type="PANTHER" id="PTHR21600">
    <property type="entry name" value="MITOCHONDRIAL RNA PSEUDOURIDINE SYNTHASE"/>
    <property type="match status" value="1"/>
</dbReference>
<dbReference type="InterPro" id="IPR006145">
    <property type="entry name" value="PsdUridine_synth_RsuA/RluA"/>
</dbReference>
<dbReference type="InterPro" id="IPR006224">
    <property type="entry name" value="PsdUridine_synth_RluA-like_CS"/>
</dbReference>
<gene>
    <name evidence="7" type="ORF">AVENP_0075</name>
</gene>
<dbReference type="KEGG" id="avp:AVENP_0075"/>